<evidence type="ECO:0000256" key="4">
    <source>
        <dbReference type="ARBA" id="ARBA00035203"/>
    </source>
</evidence>
<dbReference type="GeneTree" id="ENSGT00390000006922"/>
<dbReference type="FunFam" id="1.10.10.250:FF:000002">
    <property type="entry name" value="60S ribosomal protein L12"/>
    <property type="match status" value="1"/>
</dbReference>
<gene>
    <name evidence="11" type="primary">RPL12</name>
</gene>
<feature type="domain" description="Large ribosomal subunit protein uL11 N-terminal" evidence="10">
    <location>
        <begin position="76"/>
        <end position="144"/>
    </location>
</feature>
<dbReference type="SUPFAM" id="SSF54747">
    <property type="entry name" value="Ribosomal L11/L12e N-terminal domain"/>
    <property type="match status" value="1"/>
</dbReference>
<evidence type="ECO:0000256" key="7">
    <source>
        <dbReference type="ARBA" id="ARBA00046571"/>
    </source>
</evidence>
<name>A0A8B9WHY1_BOSMU</name>
<dbReference type="HAMAP" id="MF_00736">
    <property type="entry name" value="Ribosomal_uL11"/>
    <property type="match status" value="1"/>
</dbReference>
<evidence type="ECO:0000259" key="9">
    <source>
        <dbReference type="Pfam" id="PF00298"/>
    </source>
</evidence>
<dbReference type="InterPro" id="IPR000911">
    <property type="entry name" value="Ribosomal_uL11"/>
</dbReference>
<evidence type="ECO:0000256" key="3">
    <source>
        <dbReference type="ARBA" id="ARBA00023274"/>
    </source>
</evidence>
<evidence type="ECO:0000313" key="12">
    <source>
        <dbReference type="Proteomes" id="UP000694520"/>
    </source>
</evidence>
<proteinExistence type="inferred from homology"/>
<dbReference type="Ensembl" id="ENSBGRT00000008833.1">
    <property type="protein sequence ID" value="ENSBGRP00000007671.1"/>
    <property type="gene ID" value="ENSBGRG00000004793.1"/>
</dbReference>
<evidence type="ECO:0000259" key="10">
    <source>
        <dbReference type="Pfam" id="PF03946"/>
    </source>
</evidence>
<dbReference type="GO" id="GO:0006412">
    <property type="term" value="P:translation"/>
    <property type="evidence" value="ECO:0007669"/>
    <property type="project" value="InterPro"/>
</dbReference>
<comment type="subunit">
    <text evidence="7">Component of the large ribosomal subunit. Mature ribosomes consist of a small (40S) and a large (60S) subunit. The 40S subunit contains about 33 different proteins and 1 molecule of RNA (18S). The 60S subunit contains about 49 different proteins and 3 molecules of RNA (28S, 5.8S and 5S).</text>
</comment>
<keyword evidence="2 8" id="KW-0689">Ribosomal protein</keyword>
<dbReference type="PANTHER" id="PTHR11661:SF2">
    <property type="entry name" value="LARGE RIBOSOMAL SUBUNIT PROTEIN UL11"/>
    <property type="match status" value="1"/>
</dbReference>
<dbReference type="AlphaFoldDB" id="A0A8B9WHY1"/>
<dbReference type="InterPro" id="IPR020784">
    <property type="entry name" value="Ribosomal_uL11_N"/>
</dbReference>
<evidence type="ECO:0000256" key="8">
    <source>
        <dbReference type="RuleBase" id="RU003978"/>
    </source>
</evidence>
<organism evidence="11 12">
    <name type="scientific">Bos mutus grunniens</name>
    <name type="common">Wild yak</name>
    <name type="synonym">Bos grunniens</name>
    <dbReference type="NCBI Taxonomy" id="30521"/>
    <lineage>
        <taxon>Eukaryota</taxon>
        <taxon>Metazoa</taxon>
        <taxon>Chordata</taxon>
        <taxon>Craniata</taxon>
        <taxon>Vertebrata</taxon>
        <taxon>Euteleostomi</taxon>
        <taxon>Mammalia</taxon>
        <taxon>Eutheria</taxon>
        <taxon>Laurasiatheria</taxon>
        <taxon>Artiodactyla</taxon>
        <taxon>Ruminantia</taxon>
        <taxon>Pecora</taxon>
        <taxon>Bovidae</taxon>
        <taxon>Bovinae</taxon>
        <taxon>Bos</taxon>
    </lineage>
</organism>
<dbReference type="PANTHER" id="PTHR11661">
    <property type="entry name" value="60S RIBOSOMAL PROTEIN L12"/>
    <property type="match status" value="1"/>
</dbReference>
<dbReference type="CDD" id="cd00349">
    <property type="entry name" value="Ribosomal_L11"/>
    <property type="match status" value="1"/>
</dbReference>
<reference evidence="11" key="2">
    <citation type="submission" date="2025-08" db="UniProtKB">
        <authorList>
            <consortium name="Ensembl"/>
        </authorList>
    </citation>
    <scope>IDENTIFICATION</scope>
</reference>
<comment type="function">
    <text evidence="6">Component of the large ribosomal subunit. The ribosome is a large ribonucleoprotein complex responsible for the synthesis of proteins in the cell. Binds directly to 26S ribosomal RNA.</text>
</comment>
<dbReference type="SMART" id="SM00649">
    <property type="entry name" value="RL11"/>
    <property type="match status" value="1"/>
</dbReference>
<accession>A0A8B9WHY1</accession>
<dbReference type="GO" id="GO:0070180">
    <property type="term" value="F:large ribosomal subunit rRNA binding"/>
    <property type="evidence" value="ECO:0007669"/>
    <property type="project" value="TreeGrafter"/>
</dbReference>
<protein>
    <recommendedName>
        <fullName evidence="4">Large ribosomal subunit protein uL11</fullName>
    </recommendedName>
    <alternativeName>
        <fullName evidence="5">60S ribosomal protein L12</fullName>
    </alternativeName>
</protein>
<evidence type="ECO:0000256" key="2">
    <source>
        <dbReference type="ARBA" id="ARBA00022980"/>
    </source>
</evidence>
<dbReference type="Pfam" id="PF03946">
    <property type="entry name" value="Ribosomal_L11_N"/>
    <property type="match status" value="1"/>
</dbReference>
<dbReference type="Gene3D" id="3.30.1550.10">
    <property type="entry name" value="Ribosomal protein L11/L12, N-terminal domain"/>
    <property type="match status" value="1"/>
</dbReference>
<evidence type="ECO:0000256" key="5">
    <source>
        <dbReference type="ARBA" id="ARBA00035320"/>
    </source>
</evidence>
<keyword evidence="12" id="KW-1185">Reference proteome</keyword>
<dbReference type="InterPro" id="IPR036796">
    <property type="entry name" value="Ribosomal_uL11_N_sf"/>
</dbReference>
<dbReference type="InterPro" id="IPR020785">
    <property type="entry name" value="Ribosomal_uL11_CS"/>
</dbReference>
<dbReference type="InterPro" id="IPR020783">
    <property type="entry name" value="Ribosomal_uL11_C"/>
</dbReference>
<dbReference type="Proteomes" id="UP000694520">
    <property type="component" value="Chromosome 9"/>
</dbReference>
<reference evidence="11" key="1">
    <citation type="submission" date="2019-05" db="EMBL/GenBank/DDBJ databases">
        <authorList>
            <person name="Zhang S."/>
            <person name="Liu J."/>
        </authorList>
    </citation>
    <scope>NUCLEOTIDE SEQUENCE [LARGE SCALE GENOMIC DNA]</scope>
</reference>
<evidence type="ECO:0000256" key="6">
    <source>
        <dbReference type="ARBA" id="ARBA00045484"/>
    </source>
</evidence>
<reference evidence="11" key="3">
    <citation type="submission" date="2025-09" db="UniProtKB">
        <authorList>
            <consortium name="Ensembl"/>
        </authorList>
    </citation>
    <scope>IDENTIFICATION</scope>
</reference>
<keyword evidence="3 8" id="KW-0687">Ribonucleoprotein</keyword>
<dbReference type="GO" id="GO:0003735">
    <property type="term" value="F:structural constituent of ribosome"/>
    <property type="evidence" value="ECO:0007669"/>
    <property type="project" value="Ensembl"/>
</dbReference>
<evidence type="ECO:0000313" key="11">
    <source>
        <dbReference type="Ensembl" id="ENSBGRP00000007671.1"/>
    </source>
</evidence>
<dbReference type="GO" id="GO:0022625">
    <property type="term" value="C:cytosolic large ribosomal subunit"/>
    <property type="evidence" value="ECO:0007669"/>
    <property type="project" value="Ensembl"/>
</dbReference>
<dbReference type="Pfam" id="PF00298">
    <property type="entry name" value="Ribosomal_L11"/>
    <property type="match status" value="1"/>
</dbReference>
<comment type="similarity">
    <text evidence="1 8">Belongs to the universal ribosomal protein uL11 family.</text>
</comment>
<sequence length="240" mass="25783">MAARASVEGWAETAVLATVALLGLYPAQKSHLPVFRLSARGRQRCNFLRSSRIRVHPTPAASTMPPKFDPNEIKVVYLRCTGGEVGATSALAPKIGPLGLGNRHMAAGGLNGSPKKVGDDIAKATGDWKGLRITVKLTIQNRQAQIEVVPSASALIIKALKEPPRDRKKQKNIKHSGNITFDEIVNIARQMRHRSLARELSGTIKEILGTAQSVGCNVDGRHPHDIIDDINSGAVECPAS</sequence>
<dbReference type="GO" id="GO:0014069">
    <property type="term" value="C:postsynaptic density"/>
    <property type="evidence" value="ECO:0007669"/>
    <property type="project" value="Ensembl"/>
</dbReference>
<dbReference type="PROSITE" id="PS00359">
    <property type="entry name" value="RIBOSOMAL_L11"/>
    <property type="match status" value="1"/>
</dbReference>
<dbReference type="Gene3D" id="1.10.10.250">
    <property type="entry name" value="Ribosomal protein L11, C-terminal domain"/>
    <property type="match status" value="1"/>
</dbReference>
<evidence type="ECO:0000256" key="1">
    <source>
        <dbReference type="ARBA" id="ARBA00010537"/>
    </source>
</evidence>
<feature type="domain" description="Large ribosomal subunit protein uL11 C-terminal" evidence="9">
    <location>
        <begin position="149"/>
        <end position="218"/>
    </location>
</feature>
<dbReference type="FunFam" id="3.30.1550.10:FF:000002">
    <property type="entry name" value="60S ribosomal protein L12"/>
    <property type="match status" value="1"/>
</dbReference>
<dbReference type="InterPro" id="IPR036769">
    <property type="entry name" value="Ribosomal_uL11_C_sf"/>
</dbReference>
<dbReference type="SUPFAM" id="SSF46906">
    <property type="entry name" value="Ribosomal protein L11, C-terminal domain"/>
    <property type="match status" value="1"/>
</dbReference>